<evidence type="ECO:0000313" key="4">
    <source>
        <dbReference type="Proteomes" id="UP001555786"/>
    </source>
</evidence>
<protein>
    <submittedName>
        <fullName evidence="3">Ldh family oxidoreductase</fullName>
    </submittedName>
</protein>
<comment type="similarity">
    <text evidence="1">Belongs to the LDH2/MDH2 oxidoreductase family.</text>
</comment>
<evidence type="ECO:0000313" key="3">
    <source>
        <dbReference type="EMBL" id="MEW9304434.1"/>
    </source>
</evidence>
<accession>A0ABV3PFP4</accession>
<evidence type="ECO:0000256" key="2">
    <source>
        <dbReference type="ARBA" id="ARBA00023002"/>
    </source>
</evidence>
<dbReference type="InterPro" id="IPR036111">
    <property type="entry name" value="Mal/L-sulfo/L-lacto_DH-like_sf"/>
</dbReference>
<dbReference type="InterPro" id="IPR043144">
    <property type="entry name" value="Mal/L-sulf/L-lact_DH-like_ah"/>
</dbReference>
<dbReference type="Proteomes" id="UP001555786">
    <property type="component" value="Unassembled WGS sequence"/>
</dbReference>
<dbReference type="SUPFAM" id="SSF89733">
    <property type="entry name" value="L-sulfolactate dehydrogenase-like"/>
    <property type="match status" value="1"/>
</dbReference>
<dbReference type="EMBL" id="JBFNQD010000001">
    <property type="protein sequence ID" value="MEW9304434.1"/>
    <property type="molecule type" value="Genomic_DNA"/>
</dbReference>
<dbReference type="Gene3D" id="3.30.1370.60">
    <property type="entry name" value="Hypothetical oxidoreductase yiak, domain 2"/>
    <property type="match status" value="1"/>
</dbReference>
<dbReference type="InterPro" id="IPR043143">
    <property type="entry name" value="Mal/L-sulf/L-lact_DH-like_NADP"/>
</dbReference>
<name>A0ABV3PFP4_9HYPH</name>
<dbReference type="Gene3D" id="1.10.1530.10">
    <property type="match status" value="1"/>
</dbReference>
<keyword evidence="2" id="KW-0560">Oxidoreductase</keyword>
<reference evidence="3 4" key="1">
    <citation type="submission" date="2024-07" db="EMBL/GenBank/DDBJ databases">
        <title>Description of Labrys sedimenti sp. nov., isolated from a diclofenac-degrading enrichment culture.</title>
        <authorList>
            <person name="Tancsics A."/>
            <person name="Csepanyi A."/>
        </authorList>
    </citation>
    <scope>NUCLEOTIDE SEQUENCE [LARGE SCALE GENOMIC DNA]</scope>
    <source>
        <strain evidence="3 4">LMG 23578</strain>
    </source>
</reference>
<proteinExistence type="inferred from homology"/>
<keyword evidence="4" id="KW-1185">Reference proteome</keyword>
<dbReference type="Pfam" id="PF02615">
    <property type="entry name" value="Ldh_2"/>
    <property type="match status" value="1"/>
</dbReference>
<dbReference type="InterPro" id="IPR003767">
    <property type="entry name" value="Malate/L-lactate_DH-like"/>
</dbReference>
<evidence type="ECO:0000256" key="1">
    <source>
        <dbReference type="ARBA" id="ARBA00006056"/>
    </source>
</evidence>
<sequence length="325" mass="33887">MSDVVRLGREAAWTLAHGACRGAGASEVIARSLADAIVAAEWAARPSVGLAHLRDYLAGFTSGRIATNVEPEFDDPALAVIRSDAKGGIAQLGFDRAYRELCSRAGRYGLAVFAQRNSYTTGELGYYVRRLAEQGLVAIAASNGPALMAAALGSEAVYCTNPLAFAAPVAGGPPLVIDQASSATAFVTVRKAAEKGEAIPEGWAVDAHGQPTTDASEAVKGALLAFGGARGGNIALMVEVLAAGISGANWSLDAPRFMTGEKSPGTGLFVLALKPDLLEPDFADRLKKQLERLSGKGVHIPGRKRAEDTIEIPKAVIEALERHGR</sequence>
<gene>
    <name evidence="3" type="ORF">ABXS05_02710</name>
</gene>
<comment type="caution">
    <text evidence="3">The sequence shown here is derived from an EMBL/GenBank/DDBJ whole genome shotgun (WGS) entry which is preliminary data.</text>
</comment>
<organism evidence="3 4">
    <name type="scientific">Labrys neptuniae</name>
    <dbReference type="NCBI Taxonomy" id="376174"/>
    <lineage>
        <taxon>Bacteria</taxon>
        <taxon>Pseudomonadati</taxon>
        <taxon>Pseudomonadota</taxon>
        <taxon>Alphaproteobacteria</taxon>
        <taxon>Hyphomicrobiales</taxon>
        <taxon>Xanthobacteraceae</taxon>
        <taxon>Labrys</taxon>
    </lineage>
</organism>
<dbReference type="PANTHER" id="PTHR11091:SF0">
    <property type="entry name" value="MALATE DEHYDROGENASE"/>
    <property type="match status" value="1"/>
</dbReference>
<dbReference type="PANTHER" id="PTHR11091">
    <property type="entry name" value="OXIDOREDUCTASE-RELATED"/>
    <property type="match status" value="1"/>
</dbReference>
<dbReference type="RefSeq" id="WP_367622818.1">
    <property type="nucleotide sequence ID" value="NZ_JBFNQD010000001.1"/>
</dbReference>